<evidence type="ECO:0000259" key="8">
    <source>
        <dbReference type="Pfam" id="PF00482"/>
    </source>
</evidence>
<comment type="subcellular location">
    <subcellularLocation>
        <location evidence="1">Cell membrane</location>
        <topology evidence="1">Multi-pass membrane protein</topology>
    </subcellularLocation>
</comment>
<dbReference type="Pfam" id="PF00482">
    <property type="entry name" value="T2SSF"/>
    <property type="match status" value="2"/>
</dbReference>
<feature type="transmembrane region" description="Helical" evidence="7">
    <location>
        <begin position="164"/>
        <end position="184"/>
    </location>
</feature>
<evidence type="ECO:0000313" key="9">
    <source>
        <dbReference type="EMBL" id="MBM6948061.1"/>
    </source>
</evidence>
<comment type="similarity">
    <text evidence="2">Belongs to the GSP F family.</text>
</comment>
<evidence type="ECO:0000256" key="6">
    <source>
        <dbReference type="ARBA" id="ARBA00023136"/>
    </source>
</evidence>
<dbReference type="Proteomes" id="UP000705508">
    <property type="component" value="Unassembled WGS sequence"/>
</dbReference>
<evidence type="ECO:0000256" key="4">
    <source>
        <dbReference type="ARBA" id="ARBA00022692"/>
    </source>
</evidence>
<keyword evidence="5 7" id="KW-1133">Transmembrane helix</keyword>
<evidence type="ECO:0000256" key="3">
    <source>
        <dbReference type="ARBA" id="ARBA00022475"/>
    </source>
</evidence>
<organism evidence="9 10">
    <name type="scientific">Mordavella massiliensis</name>
    <dbReference type="NCBI Taxonomy" id="1871024"/>
    <lineage>
        <taxon>Bacteria</taxon>
        <taxon>Bacillati</taxon>
        <taxon>Bacillota</taxon>
        <taxon>Clostridia</taxon>
        <taxon>Eubacteriales</taxon>
        <taxon>Clostridiaceae</taxon>
        <taxon>Mordavella</taxon>
    </lineage>
</organism>
<dbReference type="PANTHER" id="PTHR30012">
    <property type="entry name" value="GENERAL SECRETION PATHWAY PROTEIN"/>
    <property type="match status" value="1"/>
</dbReference>
<comment type="caution">
    <text evidence="9">The sequence shown here is derived from an EMBL/GenBank/DDBJ whole genome shotgun (WGS) entry which is preliminary data.</text>
</comment>
<dbReference type="InterPro" id="IPR018076">
    <property type="entry name" value="T2SS_GspF_dom"/>
</dbReference>
<sequence length="345" mass="37229">MKALTNPELISFCRQAALLLRSGISAAEGLYLMAEDTPQEEGKELLSSLSRELEQTGSLAGALQAAAVFPSYMCAMVRIGEETGRLDDVMEALARHFEREDRLSRNIRSAVSYPLAMIGMMLAVIVILLVKVMPVFQQVFSMLGVEMDGVSGALLEFAYALRNYSAVILLFVLAVCLVFFCLFFTRTGRSRLLAFSHRFILTRRLSRKIAGSRFAAGMSLCLASGLNVEQSLELTAPLIAHPEVRGQIEAVRQAAASGESFADAVSASGIFPSIYARMLSIGARAGASDEVMRQIADRCADEIDESLDSIVSKLEPTLVAILSVAVGMILLSVMLPLMGVMTGIG</sequence>
<dbReference type="Gene3D" id="1.20.81.30">
    <property type="entry name" value="Type II secretion system (T2SS), domain F"/>
    <property type="match status" value="2"/>
</dbReference>
<evidence type="ECO:0000256" key="1">
    <source>
        <dbReference type="ARBA" id="ARBA00004651"/>
    </source>
</evidence>
<proteinExistence type="inferred from homology"/>
<feature type="transmembrane region" description="Helical" evidence="7">
    <location>
        <begin position="318"/>
        <end position="340"/>
    </location>
</feature>
<dbReference type="AlphaFoldDB" id="A0A938XAT8"/>
<dbReference type="PRINTS" id="PR00812">
    <property type="entry name" value="BCTERIALGSPF"/>
</dbReference>
<evidence type="ECO:0000256" key="7">
    <source>
        <dbReference type="SAM" id="Phobius"/>
    </source>
</evidence>
<evidence type="ECO:0000256" key="5">
    <source>
        <dbReference type="ARBA" id="ARBA00022989"/>
    </source>
</evidence>
<dbReference type="PANTHER" id="PTHR30012:SF0">
    <property type="entry name" value="TYPE II SECRETION SYSTEM PROTEIN F-RELATED"/>
    <property type="match status" value="1"/>
</dbReference>
<feature type="domain" description="Type II secretion system protein GspF" evidence="8">
    <location>
        <begin position="216"/>
        <end position="336"/>
    </location>
</feature>
<dbReference type="InterPro" id="IPR003004">
    <property type="entry name" value="GspF/PilC"/>
</dbReference>
<feature type="transmembrane region" description="Helical" evidence="7">
    <location>
        <begin position="111"/>
        <end position="133"/>
    </location>
</feature>
<gene>
    <name evidence="9" type="ORF">H6A20_05200</name>
</gene>
<dbReference type="EMBL" id="JACJKS010000005">
    <property type="protein sequence ID" value="MBM6948061.1"/>
    <property type="molecule type" value="Genomic_DNA"/>
</dbReference>
<keyword evidence="4 7" id="KW-0812">Transmembrane</keyword>
<evidence type="ECO:0000256" key="2">
    <source>
        <dbReference type="ARBA" id="ARBA00005745"/>
    </source>
</evidence>
<accession>A0A938XAT8</accession>
<reference evidence="9" key="1">
    <citation type="submission" date="2020-08" db="EMBL/GenBank/DDBJ databases">
        <authorList>
            <person name="Cejkova D."/>
            <person name="Kubasova T."/>
            <person name="Jahodarova E."/>
            <person name="Rychlik I."/>
        </authorList>
    </citation>
    <scope>NUCLEOTIDE SEQUENCE</scope>
    <source>
        <strain evidence="9">An582</strain>
    </source>
</reference>
<evidence type="ECO:0000313" key="10">
    <source>
        <dbReference type="Proteomes" id="UP000705508"/>
    </source>
</evidence>
<dbReference type="InterPro" id="IPR042094">
    <property type="entry name" value="T2SS_GspF_sf"/>
</dbReference>
<keyword evidence="6 7" id="KW-0472">Membrane</keyword>
<protein>
    <submittedName>
        <fullName evidence="9">Type II secretion system F family protein</fullName>
    </submittedName>
</protein>
<keyword evidence="3" id="KW-1003">Cell membrane</keyword>
<reference evidence="9" key="2">
    <citation type="journal article" date="2021" name="Sci. Rep.">
        <title>The distribution of antibiotic resistance genes in chicken gut microbiota commensals.</title>
        <authorList>
            <person name="Juricova H."/>
            <person name="Matiasovicova J."/>
            <person name="Kubasova T."/>
            <person name="Cejkova D."/>
            <person name="Rychlik I."/>
        </authorList>
    </citation>
    <scope>NUCLEOTIDE SEQUENCE</scope>
    <source>
        <strain evidence="9">An582</strain>
    </source>
</reference>
<feature type="domain" description="Type II secretion system protein GspF" evidence="8">
    <location>
        <begin position="12"/>
        <end position="134"/>
    </location>
</feature>
<name>A0A938XAT8_9CLOT</name>
<dbReference type="GO" id="GO:0005886">
    <property type="term" value="C:plasma membrane"/>
    <property type="evidence" value="ECO:0007669"/>
    <property type="project" value="UniProtKB-SubCell"/>
</dbReference>
<dbReference type="RefSeq" id="WP_204906085.1">
    <property type="nucleotide sequence ID" value="NZ_JACJKS010000005.1"/>
</dbReference>